<comment type="similarity">
    <text evidence="2">Belongs to the membrane fusion protein (MFP) (TC 8.A.1) family.</text>
</comment>
<evidence type="ECO:0000256" key="7">
    <source>
        <dbReference type="ARBA" id="ARBA00022989"/>
    </source>
</evidence>
<dbReference type="OrthoDB" id="9810980at2"/>
<sequence length="455" mass="49261">MARRNIRPEAMEFQPDAVAVSEGEPPVQARIAVYVIFACLVFGGLWAWFSELDRVVSAGGMLVTRVPPIVVQPLETAVVRQINVRPGDVVRRGAVLATLDPTFASADLGQLTAKRRFLSAFVVLLAAELDGKPLPALDDSAMDGEEKVRLTLFAMRKEEFRAKVEANDREVALLEDAVAANAAERARLGEQANLAKEIEGMFGKLVPGGGASRLEYLGALREKLRVDDLAAKTEEKREQLMEQLSRARMERQAFVSNWRAQTATQLLEARQNLDEVDHSLAKASRRSELVELAAVADAIVKEVAPLSEGSIAKAAETFCVLVPIGDADGALEAEVSIAAADIGHIRVGNETRLKLAAYPFQRHGFLDGVVRMVSPDAFVAEGAAPGHEGGQDGAGGVHYKARIRLTKTTLRDVGPDFRLLPGMTVSAEILVGKRRVATYILDPVIRGLHEALNEP</sequence>
<dbReference type="AlphaFoldDB" id="A0A4P6HYK1"/>
<keyword evidence="9" id="KW-0175">Coiled coil</keyword>
<evidence type="ECO:0000256" key="3">
    <source>
        <dbReference type="ARBA" id="ARBA00022448"/>
    </source>
</evidence>
<protein>
    <submittedName>
        <fullName evidence="12">HlyD family type I secretion periplasmic adaptor subunit</fullName>
    </submittedName>
</protein>
<accession>A0A4P6HYK1</accession>
<dbReference type="PRINTS" id="PR01490">
    <property type="entry name" value="RTXTOXIND"/>
</dbReference>
<organism evidence="12 13">
    <name type="scientific">Solidesulfovibrio carbinolicus</name>
    <dbReference type="NCBI Taxonomy" id="296842"/>
    <lineage>
        <taxon>Bacteria</taxon>
        <taxon>Pseudomonadati</taxon>
        <taxon>Thermodesulfobacteriota</taxon>
        <taxon>Desulfovibrionia</taxon>
        <taxon>Desulfovibrionales</taxon>
        <taxon>Desulfovibrionaceae</taxon>
        <taxon>Solidesulfovibrio</taxon>
    </lineage>
</organism>
<evidence type="ECO:0000313" key="12">
    <source>
        <dbReference type="EMBL" id="QAZ66419.1"/>
    </source>
</evidence>
<feature type="domain" description="AprE-like beta-barrel" evidence="11">
    <location>
        <begin position="332"/>
        <end position="431"/>
    </location>
</feature>
<dbReference type="RefSeq" id="WP_129349666.1">
    <property type="nucleotide sequence ID" value="NZ_CP026538.1"/>
</dbReference>
<dbReference type="GO" id="GO:0005886">
    <property type="term" value="C:plasma membrane"/>
    <property type="evidence" value="ECO:0007669"/>
    <property type="project" value="UniProtKB-SubCell"/>
</dbReference>
<dbReference type="InterPro" id="IPR050739">
    <property type="entry name" value="MFP"/>
</dbReference>
<dbReference type="Pfam" id="PF26002">
    <property type="entry name" value="Beta-barrel_AprE"/>
    <property type="match status" value="1"/>
</dbReference>
<keyword evidence="5" id="KW-0997">Cell inner membrane</keyword>
<evidence type="ECO:0000256" key="8">
    <source>
        <dbReference type="ARBA" id="ARBA00023136"/>
    </source>
</evidence>
<evidence type="ECO:0000256" key="5">
    <source>
        <dbReference type="ARBA" id="ARBA00022519"/>
    </source>
</evidence>
<evidence type="ECO:0000256" key="6">
    <source>
        <dbReference type="ARBA" id="ARBA00022692"/>
    </source>
</evidence>
<comment type="subcellular location">
    <subcellularLocation>
        <location evidence="1">Cell inner membrane</location>
        <topology evidence="1">Single-pass membrane protein</topology>
    </subcellularLocation>
</comment>
<evidence type="ECO:0000256" key="2">
    <source>
        <dbReference type="ARBA" id="ARBA00009477"/>
    </source>
</evidence>
<dbReference type="NCBIfam" id="TIGR01843">
    <property type="entry name" value="type_I_hlyD"/>
    <property type="match status" value="1"/>
</dbReference>
<reference evidence="12 13" key="1">
    <citation type="submission" date="2018-02" db="EMBL/GenBank/DDBJ databases">
        <title>Genome sequence of Desulfovibrio carbinolicus DSM 3852.</title>
        <authorList>
            <person name="Wilbanks E."/>
            <person name="Skennerton C.T."/>
            <person name="Orphan V.J."/>
        </authorList>
    </citation>
    <scope>NUCLEOTIDE SEQUENCE [LARGE SCALE GENOMIC DNA]</scope>
    <source>
        <strain evidence="12 13">DSM 3852</strain>
    </source>
</reference>
<keyword evidence="6 10" id="KW-0812">Transmembrane</keyword>
<dbReference type="GO" id="GO:0015031">
    <property type="term" value="P:protein transport"/>
    <property type="evidence" value="ECO:0007669"/>
    <property type="project" value="InterPro"/>
</dbReference>
<evidence type="ECO:0000259" key="11">
    <source>
        <dbReference type="Pfam" id="PF26002"/>
    </source>
</evidence>
<dbReference type="EMBL" id="CP026538">
    <property type="protein sequence ID" value="QAZ66419.1"/>
    <property type="molecule type" value="Genomic_DNA"/>
</dbReference>
<dbReference type="PANTHER" id="PTHR30386:SF26">
    <property type="entry name" value="TRANSPORT PROTEIN COMB"/>
    <property type="match status" value="1"/>
</dbReference>
<evidence type="ECO:0000256" key="10">
    <source>
        <dbReference type="SAM" id="Phobius"/>
    </source>
</evidence>
<feature type="coiled-coil region" evidence="9">
    <location>
        <begin position="230"/>
        <end position="286"/>
    </location>
</feature>
<dbReference type="InterPro" id="IPR010129">
    <property type="entry name" value="T1SS_HlyD"/>
</dbReference>
<evidence type="ECO:0000256" key="1">
    <source>
        <dbReference type="ARBA" id="ARBA00004377"/>
    </source>
</evidence>
<feature type="transmembrane region" description="Helical" evidence="10">
    <location>
        <begin position="31"/>
        <end position="49"/>
    </location>
</feature>
<name>A0A4P6HYK1_9BACT</name>
<keyword evidence="13" id="KW-1185">Reference proteome</keyword>
<dbReference type="PANTHER" id="PTHR30386">
    <property type="entry name" value="MEMBRANE FUSION SUBUNIT OF EMRAB-TOLC MULTIDRUG EFFLUX PUMP"/>
    <property type="match status" value="1"/>
</dbReference>
<proteinExistence type="inferred from homology"/>
<keyword evidence="4" id="KW-1003">Cell membrane</keyword>
<dbReference type="Proteomes" id="UP000293296">
    <property type="component" value="Chromosome"/>
</dbReference>
<keyword evidence="8 10" id="KW-0472">Membrane</keyword>
<dbReference type="KEGG" id="dcb:C3Y92_03830"/>
<evidence type="ECO:0000256" key="4">
    <source>
        <dbReference type="ARBA" id="ARBA00022475"/>
    </source>
</evidence>
<keyword evidence="7 10" id="KW-1133">Transmembrane helix</keyword>
<evidence type="ECO:0000313" key="13">
    <source>
        <dbReference type="Proteomes" id="UP000293296"/>
    </source>
</evidence>
<dbReference type="InterPro" id="IPR058982">
    <property type="entry name" value="Beta-barrel_AprE"/>
</dbReference>
<gene>
    <name evidence="12" type="ORF">C3Y92_03830</name>
</gene>
<evidence type="ECO:0000256" key="9">
    <source>
        <dbReference type="SAM" id="Coils"/>
    </source>
</evidence>
<keyword evidence="3" id="KW-0813">Transport</keyword>
<dbReference type="Gene3D" id="2.40.30.170">
    <property type="match status" value="1"/>
</dbReference>